<evidence type="ECO:0000256" key="1">
    <source>
        <dbReference type="SAM" id="SignalP"/>
    </source>
</evidence>
<gene>
    <name evidence="2" type="ORF">EKL98_06055</name>
</gene>
<feature type="chain" id="PRO_5018621400" description="Lipoprotein" evidence="1">
    <location>
        <begin position="22"/>
        <end position="127"/>
    </location>
</feature>
<organism evidence="2 3">
    <name type="scientific">Flavobacterium bomense</name>
    <dbReference type="NCBI Taxonomy" id="2497483"/>
    <lineage>
        <taxon>Bacteria</taxon>
        <taxon>Pseudomonadati</taxon>
        <taxon>Bacteroidota</taxon>
        <taxon>Flavobacteriia</taxon>
        <taxon>Flavobacteriales</taxon>
        <taxon>Flavobacteriaceae</taxon>
        <taxon>Flavobacterium</taxon>
    </lineage>
</organism>
<accession>A0A3S0Q9F3</accession>
<comment type="caution">
    <text evidence="2">The sequence shown here is derived from an EMBL/GenBank/DDBJ whole genome shotgun (WGS) entry which is preliminary data.</text>
</comment>
<dbReference type="EMBL" id="RYDJ01000004">
    <property type="protein sequence ID" value="RTZ06079.1"/>
    <property type="molecule type" value="Genomic_DNA"/>
</dbReference>
<evidence type="ECO:0008006" key="4">
    <source>
        <dbReference type="Google" id="ProtNLM"/>
    </source>
</evidence>
<dbReference type="RefSeq" id="WP_126462513.1">
    <property type="nucleotide sequence ID" value="NZ_RYDJ01000004.1"/>
</dbReference>
<dbReference type="AlphaFoldDB" id="A0A3S0Q9F3"/>
<feature type="signal peptide" evidence="1">
    <location>
        <begin position="1"/>
        <end position="21"/>
    </location>
</feature>
<dbReference type="PROSITE" id="PS51257">
    <property type="entry name" value="PROKAR_LIPOPROTEIN"/>
    <property type="match status" value="1"/>
</dbReference>
<evidence type="ECO:0000313" key="2">
    <source>
        <dbReference type="EMBL" id="RTZ06079.1"/>
    </source>
</evidence>
<sequence>MKKLSLLVFVFLAFSCSPKITSNFESSEKPLTIEDPVAFLDVHHAIPEGAKKIGNARYQDSGFTTDCDFNSHLTKARKLAREKGANLVKVTEKRTPDIWSLCYRIKVDFYYYDGDVTTIPQYKLQLN</sequence>
<name>A0A3S0Q9F3_9FLAO</name>
<keyword evidence="3" id="KW-1185">Reference proteome</keyword>
<protein>
    <recommendedName>
        <fullName evidence="4">Lipoprotein</fullName>
    </recommendedName>
</protein>
<proteinExistence type="predicted"/>
<evidence type="ECO:0000313" key="3">
    <source>
        <dbReference type="Proteomes" id="UP000280825"/>
    </source>
</evidence>
<keyword evidence="1" id="KW-0732">Signal</keyword>
<reference evidence="2 3" key="1">
    <citation type="submission" date="2018-12" db="EMBL/GenBank/DDBJ databases">
        <title>Flavobacterium sp. nov., isolated from glacier ice.</title>
        <authorList>
            <person name="Liu Q."/>
            <person name="Xin Y.-H."/>
        </authorList>
    </citation>
    <scope>NUCLEOTIDE SEQUENCE [LARGE SCALE GENOMIC DNA]</scope>
    <source>
        <strain evidence="2 3">RB1N8</strain>
    </source>
</reference>
<dbReference type="Proteomes" id="UP000280825">
    <property type="component" value="Unassembled WGS sequence"/>
</dbReference>